<protein>
    <submittedName>
        <fullName evidence="1">Uncharacterized protein</fullName>
    </submittedName>
</protein>
<evidence type="ECO:0000313" key="1">
    <source>
        <dbReference type="EMBL" id="GAX81828.1"/>
    </source>
</evidence>
<proteinExistence type="predicted"/>
<reference evidence="1 2" key="1">
    <citation type="submission" date="2017-08" db="EMBL/GenBank/DDBJ databases">
        <title>Acidophilic green algal genome provides insights into adaptation to an acidic environment.</title>
        <authorList>
            <person name="Hirooka S."/>
            <person name="Hirose Y."/>
            <person name="Kanesaki Y."/>
            <person name="Higuchi S."/>
            <person name="Fujiwara T."/>
            <person name="Onuma R."/>
            <person name="Era A."/>
            <person name="Ohbayashi R."/>
            <person name="Uzuka A."/>
            <person name="Nozaki H."/>
            <person name="Yoshikawa H."/>
            <person name="Miyagishima S.Y."/>
        </authorList>
    </citation>
    <scope>NUCLEOTIDE SEQUENCE [LARGE SCALE GENOMIC DNA]</scope>
    <source>
        <strain evidence="1 2">NIES-2499</strain>
    </source>
</reference>
<name>A0A250XFG7_9CHLO</name>
<evidence type="ECO:0000313" key="2">
    <source>
        <dbReference type="Proteomes" id="UP000232323"/>
    </source>
</evidence>
<dbReference type="AlphaFoldDB" id="A0A250XFG7"/>
<dbReference type="Proteomes" id="UP000232323">
    <property type="component" value="Unassembled WGS sequence"/>
</dbReference>
<sequence>MPAATENDFTVVIYDYNIFGDTKLGRGTGTLTNARLKREETLKVPLIIGKENKQSGFVQLAFKFTTTAELEALKPPGTMLPPPSGGQKQQEGYYATTTLSGMPMIAYGTPVIDPRILPPAPGTTTAYLALGEGLNSHHHHTQHLLIHQHHLQRHHMNHELNLLQHQHNHQLHHMQHLQHNHLLQPPLI</sequence>
<keyword evidence="2" id="KW-1185">Reference proteome</keyword>
<accession>A0A250XFG7</accession>
<dbReference type="EMBL" id="BEGY01000071">
    <property type="protein sequence ID" value="GAX81828.1"/>
    <property type="molecule type" value="Genomic_DNA"/>
</dbReference>
<comment type="caution">
    <text evidence="1">The sequence shown here is derived from an EMBL/GenBank/DDBJ whole genome shotgun (WGS) entry which is preliminary data.</text>
</comment>
<gene>
    <name evidence="1" type="ORF">CEUSTIGMA_g9256.t1</name>
</gene>
<organism evidence="1 2">
    <name type="scientific">Chlamydomonas eustigma</name>
    <dbReference type="NCBI Taxonomy" id="1157962"/>
    <lineage>
        <taxon>Eukaryota</taxon>
        <taxon>Viridiplantae</taxon>
        <taxon>Chlorophyta</taxon>
        <taxon>core chlorophytes</taxon>
        <taxon>Chlorophyceae</taxon>
        <taxon>CS clade</taxon>
        <taxon>Chlamydomonadales</taxon>
        <taxon>Chlamydomonadaceae</taxon>
        <taxon>Chlamydomonas</taxon>
    </lineage>
</organism>